<name>A0A914I7U1_GLORO</name>
<evidence type="ECO:0000313" key="12">
    <source>
        <dbReference type="Proteomes" id="UP000887572"/>
    </source>
</evidence>
<evidence type="ECO:0000256" key="10">
    <source>
        <dbReference type="SAM" id="MobiDB-lite"/>
    </source>
</evidence>
<dbReference type="SUPFAM" id="SSF81631">
    <property type="entry name" value="PAP/OAS1 substrate-binding domain"/>
    <property type="match status" value="1"/>
</dbReference>
<keyword evidence="12" id="KW-1185">Reference proteome</keyword>
<keyword evidence="8" id="KW-0539">Nucleus</keyword>
<evidence type="ECO:0000256" key="9">
    <source>
        <dbReference type="ARBA" id="ARBA00048830"/>
    </source>
</evidence>
<evidence type="ECO:0000256" key="6">
    <source>
        <dbReference type="ARBA" id="ARBA00022741"/>
    </source>
</evidence>
<comment type="subcellular location">
    <subcellularLocation>
        <location evidence="1">Nucleus</location>
    </subcellularLocation>
</comment>
<proteinExistence type="inferred from homology"/>
<evidence type="ECO:0000256" key="3">
    <source>
        <dbReference type="ARBA" id="ARBA00012388"/>
    </source>
</evidence>
<dbReference type="AlphaFoldDB" id="A0A914I7U1"/>
<evidence type="ECO:0000256" key="2">
    <source>
        <dbReference type="ARBA" id="ARBA00010912"/>
    </source>
</evidence>
<dbReference type="InterPro" id="IPR007012">
    <property type="entry name" value="PolA_pol_cen_dom"/>
</dbReference>
<dbReference type="GO" id="GO:0005524">
    <property type="term" value="F:ATP binding"/>
    <property type="evidence" value="ECO:0007669"/>
    <property type="project" value="UniProtKB-KW"/>
</dbReference>
<protein>
    <recommendedName>
        <fullName evidence="3">polynucleotide adenylyltransferase</fullName>
        <ecNumber evidence="3">2.7.7.19</ecNumber>
    </recommendedName>
</protein>
<reference evidence="13" key="1">
    <citation type="submission" date="2022-11" db="UniProtKB">
        <authorList>
            <consortium name="WormBaseParasite"/>
        </authorList>
    </citation>
    <scope>IDENTIFICATION</scope>
</reference>
<dbReference type="PANTHER" id="PTHR10682:SF10">
    <property type="entry name" value="POLYNUCLEOTIDE ADENYLYLTRANSFERASE"/>
    <property type="match status" value="1"/>
</dbReference>
<dbReference type="Gene3D" id="1.10.1410.10">
    <property type="match status" value="1"/>
</dbReference>
<dbReference type="WBParaSite" id="Gr19_v10_g7436.t1">
    <property type="protein sequence ID" value="Gr19_v10_g7436.t1"/>
    <property type="gene ID" value="Gr19_v10_g7436"/>
</dbReference>
<dbReference type="PANTHER" id="PTHR10682">
    <property type="entry name" value="POLY A POLYMERASE"/>
    <property type="match status" value="1"/>
</dbReference>
<organism evidence="12 13">
    <name type="scientific">Globodera rostochiensis</name>
    <name type="common">Golden nematode worm</name>
    <name type="synonym">Heterodera rostochiensis</name>
    <dbReference type="NCBI Taxonomy" id="31243"/>
    <lineage>
        <taxon>Eukaryota</taxon>
        <taxon>Metazoa</taxon>
        <taxon>Ecdysozoa</taxon>
        <taxon>Nematoda</taxon>
        <taxon>Chromadorea</taxon>
        <taxon>Rhabditida</taxon>
        <taxon>Tylenchina</taxon>
        <taxon>Tylenchomorpha</taxon>
        <taxon>Tylenchoidea</taxon>
        <taxon>Heteroderidae</taxon>
        <taxon>Heteroderinae</taxon>
        <taxon>Globodera</taxon>
    </lineage>
</organism>
<evidence type="ECO:0000256" key="4">
    <source>
        <dbReference type="ARBA" id="ARBA00022664"/>
    </source>
</evidence>
<feature type="compositionally biased region" description="Basic residues" evidence="10">
    <location>
        <begin position="252"/>
        <end position="263"/>
    </location>
</feature>
<evidence type="ECO:0000256" key="8">
    <source>
        <dbReference type="ARBA" id="ARBA00023242"/>
    </source>
</evidence>
<accession>A0A914I7U1</accession>
<evidence type="ECO:0000256" key="1">
    <source>
        <dbReference type="ARBA" id="ARBA00004123"/>
    </source>
</evidence>
<evidence type="ECO:0000313" key="13">
    <source>
        <dbReference type="WBParaSite" id="Gr19_v10_g7436.t1"/>
    </source>
</evidence>
<keyword evidence="4" id="KW-0507">mRNA processing</keyword>
<dbReference type="Pfam" id="PF04928">
    <property type="entry name" value="PAP_central"/>
    <property type="match status" value="1"/>
</dbReference>
<sequence>MQINNPAVFNDDESLFSICLGALFSDDPKESMLDTLRADIIAFVRWMDSKIANSAKQNDVTILAKRLSKVWQIEGRPFFENLLGETYDLSDSEESIKYMEFGAVGEMSKDYVEKVLKNKKMKSESVLANDWQKGIGKALELRLEFVQDDDRHIMLSSKVPGGDGTFPPEWLQETQRQLFWKLITENDKFSLKLKEEINSPERAERLCQFFGDETKAAEILRFLGLDEMVNILPGKSYADESEKIENGGDKKATKKRKAKKKKGNGGNLNAIQTPILAENANFGTSHASEAAAGPAENRESFKTALCGQEVTELGMESQELSEKSVQANLEENSEFCEISETAKQTEEEGQISVTKIEDFADDGFLSSKYLAFIRILVLENKSTKIENDKLLTNDLKNVDKRSKKEWNNHGKHTNSCGEHLEALSKLLNVGVFANEISLRLEVIRELGNDFDIIKKSERREFEQIWGKMKRQKLTKDSDWQQIGQNLHNLLKHILNAMDKVERILKAENIGVEMAELAKLLHFHKFARAVVDNGTIWSGLSREQRDTATLALFKAEGNENGAFGRKGGSNFLEKCKQMQLQRRIDKALYAQYKNEFESRNFSDPNYSIDEMREIFQNWCSDAIFDISTRHLLSFQNDTIKAICILPDGFALDRVLGQEICNLESRQMCRSNSVYCHICRNANVSFLRKLWRDLVTDVPMLKITFFGIPMEILVAIVPSIGQFPFGQINARQIVTILRILAQNVDRSMRADNVFDEGIYKLDQNWHSNEMNRLNKELQNAENGDQASEIVDKITVLNDRSEMLARERAKVLRERGEVKTRRGMLHVLGDFGTYAQILHFLLNGEDESLDTNSDDKFKIDDEIGQNNSTMDKFRLIIAYLIKWAKNNHIYSEDFGYLDAKILLILLTKIFLLYPDASLPFLVQKFFLTFSAWHWPVPVQLAEIGHGRRGDFLSWTPGREWMKRRQENWGKSVQDKMPMPIVTPTFPEENAAKNFNLSTAKVVQNELKKAFEKVRTAPNGIVLPLERTNFIEKYDHFIVVQCNAEHDTENVHNFIGKSLRHELLHFIENPLSEWVRFCHVLPRSFTVAECDSPIDQKNGEDLKYDNFQLQSEYVDDRQKLAEWTAFADEQL</sequence>
<comment type="catalytic activity">
    <reaction evidence="9">
        <text>RNA(n) + ATP = RNA(n)-3'-adenine ribonucleotide + diphosphate</text>
        <dbReference type="Rhea" id="RHEA:11332"/>
        <dbReference type="Rhea" id="RHEA-COMP:14527"/>
        <dbReference type="Rhea" id="RHEA-COMP:17347"/>
        <dbReference type="ChEBI" id="CHEBI:30616"/>
        <dbReference type="ChEBI" id="CHEBI:33019"/>
        <dbReference type="ChEBI" id="CHEBI:140395"/>
        <dbReference type="ChEBI" id="CHEBI:173115"/>
        <dbReference type="EC" id="2.7.7.19"/>
    </reaction>
</comment>
<feature type="region of interest" description="Disordered" evidence="10">
    <location>
        <begin position="241"/>
        <end position="269"/>
    </location>
</feature>
<keyword evidence="7" id="KW-0067">ATP-binding</keyword>
<evidence type="ECO:0000256" key="5">
    <source>
        <dbReference type="ARBA" id="ARBA00022679"/>
    </source>
</evidence>
<evidence type="ECO:0000259" key="11">
    <source>
        <dbReference type="Pfam" id="PF04928"/>
    </source>
</evidence>
<feature type="domain" description="Poly(A) polymerase central" evidence="11">
    <location>
        <begin position="870"/>
        <end position="1009"/>
    </location>
</feature>
<dbReference type="GO" id="GO:0006397">
    <property type="term" value="P:mRNA processing"/>
    <property type="evidence" value="ECO:0007669"/>
    <property type="project" value="UniProtKB-KW"/>
</dbReference>
<dbReference type="EC" id="2.7.7.19" evidence="3"/>
<keyword evidence="6" id="KW-0547">Nucleotide-binding</keyword>
<feature type="compositionally biased region" description="Basic and acidic residues" evidence="10">
    <location>
        <begin position="241"/>
        <end position="251"/>
    </location>
</feature>
<keyword evidence="5" id="KW-0808">Transferase</keyword>
<comment type="similarity">
    <text evidence="2">Belongs to the poly(A) polymerase family.</text>
</comment>
<dbReference type="Proteomes" id="UP000887572">
    <property type="component" value="Unplaced"/>
</dbReference>
<evidence type="ECO:0000256" key="7">
    <source>
        <dbReference type="ARBA" id="ARBA00022840"/>
    </source>
</evidence>
<dbReference type="GO" id="GO:0005634">
    <property type="term" value="C:nucleus"/>
    <property type="evidence" value="ECO:0007669"/>
    <property type="project" value="UniProtKB-SubCell"/>
</dbReference>
<dbReference type="GO" id="GO:1990817">
    <property type="term" value="F:poly(A) RNA polymerase activity"/>
    <property type="evidence" value="ECO:0007669"/>
    <property type="project" value="UniProtKB-EC"/>
</dbReference>